<reference evidence="2 3" key="1">
    <citation type="submission" date="2018-03" db="EMBL/GenBank/DDBJ databases">
        <title>Genomic Encyclopedia of Type Strains, Phase III (KMG-III): the genomes of soil and plant-associated and newly described type strains.</title>
        <authorList>
            <person name="Whitman W."/>
        </authorList>
    </citation>
    <scope>NUCLEOTIDE SEQUENCE [LARGE SCALE GENOMIC DNA]</scope>
    <source>
        <strain evidence="2 3">CGMCC 4.7097</strain>
    </source>
</reference>
<dbReference type="Gene3D" id="2.60.40.290">
    <property type="match status" value="1"/>
</dbReference>
<keyword evidence="3" id="KW-1185">Reference proteome</keyword>
<comment type="caution">
    <text evidence="2">The sequence shown here is derived from an EMBL/GenBank/DDBJ whole genome shotgun (WGS) entry which is preliminary data.</text>
</comment>
<evidence type="ECO:0000313" key="3">
    <source>
        <dbReference type="Proteomes" id="UP000241118"/>
    </source>
</evidence>
<evidence type="ECO:0000313" key="2">
    <source>
        <dbReference type="EMBL" id="PSL52531.1"/>
    </source>
</evidence>
<dbReference type="SUPFAM" id="SSF49384">
    <property type="entry name" value="Carbohydrate-binding domain"/>
    <property type="match status" value="1"/>
</dbReference>
<dbReference type="EMBL" id="PYAX01000013">
    <property type="protein sequence ID" value="PSL52531.1"/>
    <property type="molecule type" value="Genomic_DNA"/>
</dbReference>
<dbReference type="GO" id="GO:0005975">
    <property type="term" value="P:carbohydrate metabolic process"/>
    <property type="evidence" value="ECO:0007669"/>
    <property type="project" value="InterPro"/>
</dbReference>
<accession>A0A2P8I242</accession>
<dbReference type="Pfam" id="PF00553">
    <property type="entry name" value="CBM_2"/>
    <property type="match status" value="1"/>
</dbReference>
<protein>
    <submittedName>
        <fullName evidence="2">Cellulose binding domain-containing protein</fullName>
    </submittedName>
</protein>
<name>A0A2P8I242_SACCR</name>
<dbReference type="RefSeq" id="WP_106619056.1">
    <property type="nucleotide sequence ID" value="NZ_PYAX01000013.1"/>
</dbReference>
<sequence length="111" mass="11366">MSWSYANGQRTTQLWGGTLVSSGPVVTVTNAGWNGSPAPGASTALASPRAGHLRCRDDVLYGDTQNDNANFIGLVIGNIDNVNGGIGTDTAAAGPSLDNCTNVENEANCEL</sequence>
<dbReference type="GO" id="GO:0004553">
    <property type="term" value="F:hydrolase activity, hydrolyzing O-glycosyl compounds"/>
    <property type="evidence" value="ECO:0007669"/>
    <property type="project" value="InterPro"/>
</dbReference>
<dbReference type="GO" id="GO:0030247">
    <property type="term" value="F:polysaccharide binding"/>
    <property type="evidence" value="ECO:0007669"/>
    <property type="project" value="InterPro"/>
</dbReference>
<proteinExistence type="predicted"/>
<evidence type="ECO:0000259" key="1">
    <source>
        <dbReference type="Pfam" id="PF00553"/>
    </source>
</evidence>
<gene>
    <name evidence="2" type="ORF">B0I31_113204</name>
</gene>
<feature type="domain" description="CBM2" evidence="1">
    <location>
        <begin position="2"/>
        <end position="44"/>
    </location>
</feature>
<dbReference type="InterPro" id="IPR001919">
    <property type="entry name" value="CBD2"/>
</dbReference>
<dbReference type="AlphaFoldDB" id="A0A2P8I242"/>
<dbReference type="InterPro" id="IPR012291">
    <property type="entry name" value="CBM2_carb-bd_dom_sf"/>
</dbReference>
<organism evidence="2 3">
    <name type="scientific">Saccharothrix carnea</name>
    <dbReference type="NCBI Taxonomy" id="1280637"/>
    <lineage>
        <taxon>Bacteria</taxon>
        <taxon>Bacillati</taxon>
        <taxon>Actinomycetota</taxon>
        <taxon>Actinomycetes</taxon>
        <taxon>Pseudonocardiales</taxon>
        <taxon>Pseudonocardiaceae</taxon>
        <taxon>Saccharothrix</taxon>
    </lineage>
</organism>
<dbReference type="InterPro" id="IPR008965">
    <property type="entry name" value="CBM2/CBM3_carb-bd_dom_sf"/>
</dbReference>
<dbReference type="Proteomes" id="UP000241118">
    <property type="component" value="Unassembled WGS sequence"/>
</dbReference>